<evidence type="ECO:0000313" key="5">
    <source>
        <dbReference type="Proteomes" id="UP000585507"/>
    </source>
</evidence>
<dbReference type="AlphaFoldDB" id="A0A7W8UCJ1"/>
<feature type="repeat" description="TPR" evidence="1">
    <location>
        <begin position="528"/>
        <end position="561"/>
    </location>
</feature>
<feature type="region of interest" description="Disordered" evidence="2">
    <location>
        <begin position="244"/>
        <end position="263"/>
    </location>
</feature>
<keyword evidence="5" id="KW-1185">Reference proteome</keyword>
<dbReference type="PROSITE" id="PS50005">
    <property type="entry name" value="TPR"/>
    <property type="match status" value="2"/>
</dbReference>
<comment type="caution">
    <text evidence="4">The sequence shown here is derived from an EMBL/GenBank/DDBJ whole genome shotgun (WGS) entry which is preliminary data.</text>
</comment>
<reference evidence="4 5" key="1">
    <citation type="submission" date="2020-08" db="EMBL/GenBank/DDBJ databases">
        <title>Genomic Encyclopedia of Type Strains, Phase IV (KMG-V): Genome sequencing to study the core and pangenomes of soil and plant-associated prokaryotes.</title>
        <authorList>
            <person name="Whitman W."/>
        </authorList>
    </citation>
    <scope>NUCLEOTIDE SEQUENCE [LARGE SCALE GENOMIC DNA]</scope>
    <source>
        <strain evidence="4 5">SEMIA 4084</strain>
    </source>
</reference>
<dbReference type="SMART" id="SM01043">
    <property type="entry name" value="BTAD"/>
    <property type="match status" value="1"/>
</dbReference>
<dbReference type="SUPFAM" id="SSF46894">
    <property type="entry name" value="C-terminal effector domain of the bipartite response regulators"/>
    <property type="match status" value="1"/>
</dbReference>
<dbReference type="InterPro" id="IPR019734">
    <property type="entry name" value="TPR_rpt"/>
</dbReference>
<dbReference type="PANTHER" id="PTHR35807">
    <property type="entry name" value="TRANSCRIPTIONAL REGULATOR REDD-RELATED"/>
    <property type="match status" value="1"/>
</dbReference>
<feature type="repeat" description="TPR" evidence="1">
    <location>
        <begin position="494"/>
        <end position="527"/>
    </location>
</feature>
<name>A0A7W8UCJ1_9HYPH</name>
<evidence type="ECO:0000256" key="2">
    <source>
        <dbReference type="SAM" id="MobiDB-lite"/>
    </source>
</evidence>
<evidence type="ECO:0000313" key="4">
    <source>
        <dbReference type="EMBL" id="MBB5536894.1"/>
    </source>
</evidence>
<dbReference type="Gene3D" id="3.40.50.10070">
    <property type="entry name" value="TolB, N-terminal domain"/>
    <property type="match status" value="1"/>
</dbReference>
<keyword evidence="1" id="KW-0802">TPR repeat</keyword>
<feature type="domain" description="Bacterial transcriptional activator" evidence="3">
    <location>
        <begin position="100"/>
        <end position="239"/>
    </location>
</feature>
<proteinExistence type="predicted"/>
<dbReference type="SMART" id="SM00028">
    <property type="entry name" value="TPR"/>
    <property type="match status" value="4"/>
</dbReference>
<dbReference type="InterPro" id="IPR016032">
    <property type="entry name" value="Sig_transdc_resp-reg_C-effctor"/>
</dbReference>
<dbReference type="GO" id="GO:0003677">
    <property type="term" value="F:DNA binding"/>
    <property type="evidence" value="ECO:0007669"/>
    <property type="project" value="InterPro"/>
</dbReference>
<dbReference type="SUPFAM" id="SSF48452">
    <property type="entry name" value="TPR-like"/>
    <property type="match status" value="2"/>
</dbReference>
<dbReference type="RefSeq" id="WP_040669368.1">
    <property type="nucleotide sequence ID" value="NZ_JACHBK010000008.1"/>
</dbReference>
<protein>
    <submittedName>
        <fullName evidence="4">TolB-like protein/Tfp pilus assembly protein PilF</fullName>
    </submittedName>
</protein>
<organism evidence="4 5">
    <name type="scientific">Rhizobium giardinii</name>
    <dbReference type="NCBI Taxonomy" id="56731"/>
    <lineage>
        <taxon>Bacteria</taxon>
        <taxon>Pseudomonadati</taxon>
        <taxon>Pseudomonadota</taxon>
        <taxon>Alphaproteobacteria</taxon>
        <taxon>Hyphomicrobiales</taxon>
        <taxon>Rhizobiaceae</taxon>
        <taxon>Rhizobium/Agrobacterium group</taxon>
        <taxon>Rhizobium</taxon>
    </lineage>
</organism>
<sequence>MRVRLFDGFDLVSPQGRAVRFATRKAALVFAALVLAGKKGRTREALAEAFWPDRGEAQARNSLRQALVDIRRVFPSGEGAAIHIAGDNECLVLTASDDDVDVWLFDHKASANDAAALAFAADLYVGDLLGAQPASEGVEWFAPYRMGYRRTALELVERLSLASPRGGSPEELSCERLAERLLKTDPSAEEAHRALIRIYLDRGKANAALRQYLLCQEVLRRDLGVEPEQATQALLSGQIDGTPDQSPVVAQSPAGPAQVSISVPRRRRDQPSIVVMPFDNLSGGDDGYFVDGVVEEITAALSRVRDFFVIARQSAFVFKGRFIDVREVGEELGVAYVVEGTVRRGGSRLRISVQLVDAQSRNQLWSDRYEGDTSELFAFQDRIAAQVAGAIHPAVRLAEIEAARSTPPADLGAYDLVMRAFPKLWGQNSESMNEAVAILRQAIDLDPNYGRAHALLAWCLALSAQYLWTNDTAGTVAVAMDEVGKATGLIENDPTALTACGSAASLAGDIEKGLTFIEAALSLDPNNAWAWNRFGWVGIYQNEPENARARFERAMALSPLDPFAFNMKMGVGATLSLEGRWKEAAEIATDVVTRHPNVTWAYRMLASWAAMADDLATARWAARRFLELQPDFTIARHAALPVSRRLPHLQHVIAGLIRAGIPEK</sequence>
<dbReference type="GO" id="GO:0006355">
    <property type="term" value="P:regulation of DNA-templated transcription"/>
    <property type="evidence" value="ECO:0007669"/>
    <property type="project" value="InterPro"/>
</dbReference>
<dbReference type="InterPro" id="IPR051677">
    <property type="entry name" value="AfsR-DnrI-RedD_regulator"/>
</dbReference>
<accession>A0A7W8UCJ1</accession>
<dbReference type="Proteomes" id="UP000585507">
    <property type="component" value="Unassembled WGS sequence"/>
</dbReference>
<dbReference type="Pfam" id="PF03704">
    <property type="entry name" value="BTAD"/>
    <property type="match status" value="1"/>
</dbReference>
<dbReference type="InterPro" id="IPR005158">
    <property type="entry name" value="BTAD"/>
</dbReference>
<dbReference type="Gene3D" id="1.10.10.10">
    <property type="entry name" value="Winged helix-like DNA-binding domain superfamily/Winged helix DNA-binding domain"/>
    <property type="match status" value="1"/>
</dbReference>
<gene>
    <name evidence="4" type="ORF">GGD55_003609</name>
</gene>
<dbReference type="EMBL" id="JACHBK010000008">
    <property type="protein sequence ID" value="MBB5536894.1"/>
    <property type="molecule type" value="Genomic_DNA"/>
</dbReference>
<dbReference type="InterPro" id="IPR011990">
    <property type="entry name" value="TPR-like_helical_dom_sf"/>
</dbReference>
<dbReference type="InterPro" id="IPR036388">
    <property type="entry name" value="WH-like_DNA-bd_sf"/>
</dbReference>
<evidence type="ECO:0000256" key="1">
    <source>
        <dbReference type="PROSITE-ProRule" id="PRU00339"/>
    </source>
</evidence>
<evidence type="ECO:0000259" key="3">
    <source>
        <dbReference type="SMART" id="SM01043"/>
    </source>
</evidence>
<dbReference type="Gene3D" id="1.25.40.10">
    <property type="entry name" value="Tetratricopeptide repeat domain"/>
    <property type="match status" value="2"/>
</dbReference>